<sequence length="253" mass="26245">MSTPSTPLPDRARGLGPTRSRVLALVQDMGAPVTAAEIAERLGAHPNTARFHLEALCGSGLVERVREEREVPGRPRVHYVAASAAPAAGTRSYRLLAEILTARLASTEADPSTAGAQAGAVYGRLAARSGASTPGRPTPGGPATRRQAVAAVVATLGSMGFDTRHTTEPDGIRLDVMSCPFLEVASEHLEVVCAVHRGLIDGLLDELDAPLRVSALDPLVAPSHCVARLTRTPSRGGARAEATASESGEASTR</sequence>
<accession>W9G9P5</accession>
<reference evidence="2 3" key="1">
    <citation type="submission" date="2013-08" db="EMBL/GenBank/DDBJ databases">
        <title>Intrasporangium oryzae NRRL B-24470.</title>
        <authorList>
            <person name="Liu H."/>
            <person name="Wang G."/>
        </authorList>
    </citation>
    <scope>NUCLEOTIDE SEQUENCE [LARGE SCALE GENOMIC DNA]</scope>
    <source>
        <strain evidence="2 3">NRRL B-24470</strain>
    </source>
</reference>
<dbReference type="OrthoDB" id="3399802at2"/>
<feature type="compositionally biased region" description="Low complexity" evidence="1">
    <location>
        <begin position="234"/>
        <end position="253"/>
    </location>
</feature>
<name>W9G9P5_9MICO</name>
<dbReference type="InterPro" id="IPR036390">
    <property type="entry name" value="WH_DNA-bd_sf"/>
</dbReference>
<keyword evidence="3" id="KW-1185">Reference proteome</keyword>
<evidence type="ECO:0000256" key="1">
    <source>
        <dbReference type="SAM" id="MobiDB-lite"/>
    </source>
</evidence>
<dbReference type="eggNOG" id="COG2345">
    <property type="taxonomic scope" value="Bacteria"/>
</dbReference>
<gene>
    <name evidence="2" type="ORF">N865_14515</name>
</gene>
<feature type="region of interest" description="Disordered" evidence="1">
    <location>
        <begin position="231"/>
        <end position="253"/>
    </location>
</feature>
<evidence type="ECO:0000313" key="2">
    <source>
        <dbReference type="EMBL" id="EWT00569.1"/>
    </source>
</evidence>
<dbReference type="EMBL" id="AWSA01000039">
    <property type="protein sequence ID" value="EWT00569.1"/>
    <property type="molecule type" value="Genomic_DNA"/>
</dbReference>
<dbReference type="Gene3D" id="1.10.10.10">
    <property type="entry name" value="Winged helix-like DNA-binding domain superfamily/Winged helix DNA-binding domain"/>
    <property type="match status" value="1"/>
</dbReference>
<dbReference type="STRING" id="1386089.N865_14515"/>
<dbReference type="SUPFAM" id="SSF46785">
    <property type="entry name" value="Winged helix' DNA-binding domain"/>
    <property type="match status" value="1"/>
</dbReference>
<protein>
    <submittedName>
        <fullName evidence="2">ArsR family transcriptional regulator</fullName>
    </submittedName>
</protein>
<dbReference type="InterPro" id="IPR036388">
    <property type="entry name" value="WH-like_DNA-bd_sf"/>
</dbReference>
<dbReference type="AlphaFoldDB" id="W9G9P5"/>
<dbReference type="RefSeq" id="WP_051510733.1">
    <property type="nucleotide sequence ID" value="NZ_AWSA01000039.1"/>
</dbReference>
<comment type="caution">
    <text evidence="2">The sequence shown here is derived from an EMBL/GenBank/DDBJ whole genome shotgun (WGS) entry which is preliminary data.</text>
</comment>
<dbReference type="Pfam" id="PF12840">
    <property type="entry name" value="HTH_20"/>
    <property type="match status" value="1"/>
</dbReference>
<organism evidence="2 3">
    <name type="scientific">Intrasporangium oryzae NRRL B-24470</name>
    <dbReference type="NCBI Taxonomy" id="1386089"/>
    <lineage>
        <taxon>Bacteria</taxon>
        <taxon>Bacillati</taxon>
        <taxon>Actinomycetota</taxon>
        <taxon>Actinomycetes</taxon>
        <taxon>Micrococcales</taxon>
        <taxon>Intrasporangiaceae</taxon>
        <taxon>Intrasporangium</taxon>
    </lineage>
</organism>
<dbReference type="Proteomes" id="UP000019489">
    <property type="component" value="Unassembled WGS sequence"/>
</dbReference>
<proteinExistence type="predicted"/>
<evidence type="ECO:0000313" key="3">
    <source>
        <dbReference type="Proteomes" id="UP000019489"/>
    </source>
</evidence>